<dbReference type="PANTHER" id="PTHR31398">
    <property type="entry name" value="MEIOTIC NUCLEAR DIVISION PROTEIN 1 HOMOLOG"/>
    <property type="match status" value="1"/>
</dbReference>
<dbReference type="GeneID" id="7836666"/>
<keyword evidence="3 4" id="KW-0812">Transmembrane</keyword>
<dbReference type="Proteomes" id="UP000009168">
    <property type="component" value="Unassembled WGS sequence"/>
</dbReference>
<feature type="transmembrane region" description="Helical" evidence="3">
    <location>
        <begin position="20"/>
        <end position="40"/>
    </location>
</feature>
<dbReference type="GO" id="GO:0005634">
    <property type="term" value="C:nucleus"/>
    <property type="evidence" value="ECO:0007669"/>
    <property type="project" value="TreeGrafter"/>
</dbReference>
<feature type="region of interest" description="Disordered" evidence="2">
    <location>
        <begin position="589"/>
        <end position="617"/>
    </location>
</feature>
<dbReference type="InParanoid" id="I7MA60"/>
<evidence type="ECO:0000313" key="4">
    <source>
        <dbReference type="EMBL" id="EAS03774.2"/>
    </source>
</evidence>
<dbReference type="AlphaFoldDB" id="I7MA60"/>
<organism evidence="4 5">
    <name type="scientific">Tetrahymena thermophila (strain SB210)</name>
    <dbReference type="NCBI Taxonomy" id="312017"/>
    <lineage>
        <taxon>Eukaryota</taxon>
        <taxon>Sar</taxon>
        <taxon>Alveolata</taxon>
        <taxon>Ciliophora</taxon>
        <taxon>Intramacronucleata</taxon>
        <taxon>Oligohymenophorea</taxon>
        <taxon>Hymenostomatida</taxon>
        <taxon>Tetrahymenina</taxon>
        <taxon>Tetrahymenidae</taxon>
        <taxon>Tetrahymena</taxon>
    </lineage>
</organism>
<evidence type="ECO:0000256" key="2">
    <source>
        <dbReference type="SAM" id="MobiDB-lite"/>
    </source>
</evidence>
<sequence>MFGKQILLRLNGVDKHKTTCGGIATILIFITMFIQIINIFQTLVLRLNPEIVYNQEYVDGVELFSLDSDVFEFAIGMEDAKFQHFIDEGVYYLQAQQIISIRNNQTNQVEYHYQNVTLDRCTKDNFQNPQTQDYFYRQPYTNLYCISRNQTGLQIGGDFDLYYFAYIQINIYRCSGNKCKNISDPDTYQQYFKQPQFAMYFTDALVDPTSYQPIKPIGRDLFFTSSQTLQQQITVFMIKNEVRSQEGIILSNEIVHNGMSFSQYQQQSVITDRDDNLMYQISLRLEKKKQNKWQRKYLTLSQGISQIGGIYQALVALGCLLLFPISQFELNRKLMNQIFSFENSCQEKNNKNAKPISQKIESVIVNKGEIDISKNIAKEARSQVFNNQAFKDLNGTIQLFSQNSIKNQNGNKHHKSYGNLDLMNLKSPKKKTILIQEFLNQAQKEIDEGVKLKDQKLNVLRIDTDQNNKQLNLLEKEYNLNSQYQQQQLTQQQQQVNTSTNNIQSPCSKLIKLKSINNLQIEKPSFQQRSKSPKQILHRSKQKKSQTYFLNNQPPTSSLFAIQKSNLHFNQVVSPNKTKQQIASIMIDQTNRSNSKSNANNTQNRVQSPLSKKEIKQQKKQEKQLKTILKDINKQFQNFFKVTANRIKIKFTEYLRYFICTPKTLQIKKKQMDYGAKKLYHHLDIVYILKKLTEIDKLKMLLLDEQQINLFEYLPRPKIYIEKNQIQENQENLQKFNFLYEDNRTEIERAKDAYESFLELTKQNYDQTQQDKKLLNMIDPHLLELFQQQIIEESEKIINQPDQKEDSVQKFSQKISQNSPNNEHNDFQANSIKPMIDKLIVSQNYQFDTHSTVQAAQNNFKDETVEESSCNQSSNANDSLKENLQQIELKMQQFKQKKFTMRNSYIDI</sequence>
<evidence type="ECO:0000256" key="1">
    <source>
        <dbReference type="SAM" id="Coils"/>
    </source>
</evidence>
<feature type="coiled-coil region" evidence="1">
    <location>
        <begin position="870"/>
        <end position="897"/>
    </location>
</feature>
<accession>I7MA60</accession>
<feature type="region of interest" description="Disordered" evidence="2">
    <location>
        <begin position="799"/>
        <end position="824"/>
    </location>
</feature>
<evidence type="ECO:0000256" key="3">
    <source>
        <dbReference type="SAM" id="Phobius"/>
    </source>
</evidence>
<keyword evidence="1" id="KW-0175">Coiled coil</keyword>
<reference evidence="5" key="1">
    <citation type="journal article" date="2006" name="PLoS Biol.">
        <title>Macronuclear genome sequence of the ciliate Tetrahymena thermophila, a model eukaryote.</title>
        <authorList>
            <person name="Eisen J.A."/>
            <person name="Coyne R.S."/>
            <person name="Wu M."/>
            <person name="Wu D."/>
            <person name="Thiagarajan M."/>
            <person name="Wortman J.R."/>
            <person name="Badger J.H."/>
            <person name="Ren Q."/>
            <person name="Amedeo P."/>
            <person name="Jones K.M."/>
            <person name="Tallon L.J."/>
            <person name="Delcher A.L."/>
            <person name="Salzberg S.L."/>
            <person name="Silva J.C."/>
            <person name="Haas B.J."/>
            <person name="Majoros W.H."/>
            <person name="Farzad M."/>
            <person name="Carlton J.M."/>
            <person name="Smith R.K. Jr."/>
            <person name="Garg J."/>
            <person name="Pearlman R.E."/>
            <person name="Karrer K.M."/>
            <person name="Sun L."/>
            <person name="Manning G."/>
            <person name="Elde N.C."/>
            <person name="Turkewitz A.P."/>
            <person name="Asai D.J."/>
            <person name="Wilkes D.E."/>
            <person name="Wang Y."/>
            <person name="Cai H."/>
            <person name="Collins K."/>
            <person name="Stewart B.A."/>
            <person name="Lee S.R."/>
            <person name="Wilamowska K."/>
            <person name="Weinberg Z."/>
            <person name="Ruzzo W.L."/>
            <person name="Wloga D."/>
            <person name="Gaertig J."/>
            <person name="Frankel J."/>
            <person name="Tsao C.-C."/>
            <person name="Gorovsky M.A."/>
            <person name="Keeling P.J."/>
            <person name="Waller R.F."/>
            <person name="Patron N.J."/>
            <person name="Cherry J.M."/>
            <person name="Stover N.A."/>
            <person name="Krieger C.J."/>
            <person name="del Toro C."/>
            <person name="Ryder H.F."/>
            <person name="Williamson S.C."/>
            <person name="Barbeau R.A."/>
            <person name="Hamilton E.P."/>
            <person name="Orias E."/>
        </authorList>
    </citation>
    <scope>NUCLEOTIDE SEQUENCE [LARGE SCALE GENOMIC DNA]</scope>
    <source>
        <strain evidence="5">SB210</strain>
    </source>
</reference>
<keyword evidence="3" id="KW-0472">Membrane</keyword>
<feature type="compositionally biased region" description="Polar residues" evidence="2">
    <location>
        <begin position="589"/>
        <end position="610"/>
    </location>
</feature>
<feature type="compositionally biased region" description="Polar residues" evidence="2">
    <location>
        <begin position="809"/>
        <end position="824"/>
    </location>
</feature>
<feature type="region of interest" description="Disordered" evidence="2">
    <location>
        <begin position="523"/>
        <end position="551"/>
    </location>
</feature>
<dbReference type="eggNOG" id="ENOG502R2E5">
    <property type="taxonomic scope" value="Eukaryota"/>
</dbReference>
<dbReference type="EMBL" id="GG662472">
    <property type="protein sequence ID" value="EAS03774.2"/>
    <property type="molecule type" value="Genomic_DNA"/>
</dbReference>
<evidence type="ECO:0000313" key="5">
    <source>
        <dbReference type="Proteomes" id="UP000009168"/>
    </source>
</evidence>
<dbReference type="RefSeq" id="XP_001024019.2">
    <property type="nucleotide sequence ID" value="XM_001024019.2"/>
</dbReference>
<keyword evidence="5" id="KW-1185">Reference proteome</keyword>
<keyword evidence="3" id="KW-1133">Transmembrane helix</keyword>
<dbReference type="PANTHER" id="PTHR31398:SF0">
    <property type="entry name" value="MEIOTIC NUCLEAR DIVISION PROTEIN 1 HOMOLOG"/>
    <property type="match status" value="1"/>
</dbReference>
<name>I7MA60_TETTS</name>
<gene>
    <name evidence="4" type="ORF">TTHERM_00475370</name>
</gene>
<dbReference type="KEGG" id="tet:TTHERM_00475370"/>
<protein>
    <submittedName>
        <fullName evidence="4">Transmembrane protein, putative</fullName>
    </submittedName>
</protein>
<dbReference type="GO" id="GO:0007131">
    <property type="term" value="P:reciprocal meiotic recombination"/>
    <property type="evidence" value="ECO:0007669"/>
    <property type="project" value="TreeGrafter"/>
</dbReference>
<proteinExistence type="predicted"/>